<feature type="transmembrane region" description="Helical" evidence="6">
    <location>
        <begin position="129"/>
        <end position="156"/>
    </location>
</feature>
<dbReference type="RefSeq" id="WP_209210713.1">
    <property type="nucleotide sequence ID" value="NZ_JAFFZM010000006.1"/>
</dbReference>
<evidence type="ECO:0000256" key="1">
    <source>
        <dbReference type="ARBA" id="ARBA00004141"/>
    </source>
</evidence>
<evidence type="ECO:0000256" key="4">
    <source>
        <dbReference type="ARBA" id="ARBA00023136"/>
    </source>
</evidence>
<sequence length="245" mass="26677">MKTLVKLEITRSLRNKKFMFFSVIYPPVLYVIIAGRDTTGNMPGLPVDLKLYYMVAMAAFGAMTAVLMGNSERIAKERETGWVRQLRLTALPGRGYVTAKIASAATVSLPSILLVLLTGATVMDVRLAAWQWGAVALCSWAGSFVFAALGVAIGYLATGDAVRPITMLFYFGLAFTGGLWLPMSSLPDWVRHIGEWMPTYAYTGLGRAVEVGEAPHLADAGLLLGYLVLFAAVAAWLYRKDTRKA</sequence>
<dbReference type="GeneID" id="96259230"/>
<dbReference type="PANTHER" id="PTHR43229">
    <property type="entry name" value="NODULATION PROTEIN J"/>
    <property type="match status" value="1"/>
</dbReference>
<keyword evidence="2 6" id="KW-0812">Transmembrane</keyword>
<keyword evidence="3 6" id="KW-1133">Transmembrane helix</keyword>
<evidence type="ECO:0000313" key="9">
    <source>
        <dbReference type="Proteomes" id="UP000721954"/>
    </source>
</evidence>
<organism evidence="8 9">
    <name type="scientific">Streptomyces smyrnaeus</name>
    <dbReference type="NCBI Taxonomy" id="1387713"/>
    <lineage>
        <taxon>Bacteria</taxon>
        <taxon>Bacillati</taxon>
        <taxon>Actinomycetota</taxon>
        <taxon>Actinomycetes</taxon>
        <taxon>Kitasatosporales</taxon>
        <taxon>Streptomycetaceae</taxon>
        <taxon>Streptomyces</taxon>
    </lineage>
</organism>
<dbReference type="InterPro" id="IPR051784">
    <property type="entry name" value="Nod_factor_ABC_transporter"/>
</dbReference>
<dbReference type="InterPro" id="IPR000412">
    <property type="entry name" value="ABC_2_transport"/>
</dbReference>
<dbReference type="InterPro" id="IPR013525">
    <property type="entry name" value="ABC2_TM"/>
</dbReference>
<dbReference type="PANTHER" id="PTHR43229:SF6">
    <property type="entry name" value="ABC-TYPE MULTIDRUG TRANSPORT SYSTEM, PERMEASE COMPONENT"/>
    <property type="match status" value="1"/>
</dbReference>
<evidence type="ECO:0000256" key="3">
    <source>
        <dbReference type="ARBA" id="ARBA00022989"/>
    </source>
</evidence>
<keyword evidence="4 6" id="KW-0472">Membrane</keyword>
<reference evidence="8 9" key="1">
    <citation type="submission" date="2021-02" db="EMBL/GenBank/DDBJ databases">
        <title>Streptomyces spirodelae sp. nov., isolated from duckweed.</title>
        <authorList>
            <person name="Saimee Y."/>
            <person name="Duangmal K."/>
        </authorList>
    </citation>
    <scope>NUCLEOTIDE SEQUENCE [LARGE SCALE GENOMIC DNA]</scope>
    <source>
        <strain evidence="8 9">DSM 42105</strain>
    </source>
</reference>
<dbReference type="Pfam" id="PF12698">
    <property type="entry name" value="ABC2_membrane_3"/>
    <property type="match status" value="1"/>
</dbReference>
<feature type="transmembrane region" description="Helical" evidence="6">
    <location>
        <begin position="51"/>
        <end position="69"/>
    </location>
</feature>
<evidence type="ECO:0000256" key="2">
    <source>
        <dbReference type="ARBA" id="ARBA00022692"/>
    </source>
</evidence>
<feature type="transmembrane region" description="Helical" evidence="6">
    <location>
        <begin position="168"/>
        <end position="186"/>
    </location>
</feature>
<gene>
    <name evidence="8" type="ORF">JW613_11470</name>
</gene>
<accession>A0ABS3XVF6</accession>
<comment type="subcellular location">
    <subcellularLocation>
        <location evidence="1">Membrane</location>
        <topology evidence="1">Multi-pass membrane protein</topology>
    </subcellularLocation>
</comment>
<evidence type="ECO:0000259" key="7">
    <source>
        <dbReference type="Pfam" id="PF12698"/>
    </source>
</evidence>
<dbReference type="PIRSF" id="PIRSF006648">
    <property type="entry name" value="DrrB"/>
    <property type="match status" value="1"/>
</dbReference>
<comment type="caution">
    <text evidence="8">The sequence shown here is derived from an EMBL/GenBank/DDBJ whole genome shotgun (WGS) entry which is preliminary data.</text>
</comment>
<keyword evidence="9" id="KW-1185">Reference proteome</keyword>
<protein>
    <submittedName>
        <fullName evidence="8">ABC transporter permease</fullName>
    </submittedName>
</protein>
<name>A0ABS3XVF6_9ACTN</name>
<evidence type="ECO:0000313" key="8">
    <source>
        <dbReference type="EMBL" id="MBO8198922.1"/>
    </source>
</evidence>
<dbReference type="EMBL" id="JAFFZM010000006">
    <property type="protein sequence ID" value="MBO8198922.1"/>
    <property type="molecule type" value="Genomic_DNA"/>
</dbReference>
<evidence type="ECO:0000256" key="5">
    <source>
        <dbReference type="ARBA" id="ARBA00023251"/>
    </source>
</evidence>
<feature type="transmembrane region" description="Helical" evidence="6">
    <location>
        <begin position="220"/>
        <end position="238"/>
    </location>
</feature>
<keyword evidence="5" id="KW-0046">Antibiotic resistance</keyword>
<feature type="transmembrane region" description="Helical" evidence="6">
    <location>
        <begin position="101"/>
        <end position="123"/>
    </location>
</feature>
<feature type="domain" description="ABC-2 type transporter transmembrane" evidence="7">
    <location>
        <begin position="51"/>
        <end position="237"/>
    </location>
</feature>
<dbReference type="Proteomes" id="UP000721954">
    <property type="component" value="Unassembled WGS sequence"/>
</dbReference>
<evidence type="ECO:0000256" key="6">
    <source>
        <dbReference type="SAM" id="Phobius"/>
    </source>
</evidence>
<proteinExistence type="predicted"/>
<feature type="transmembrane region" description="Helical" evidence="6">
    <location>
        <begin position="18"/>
        <end position="36"/>
    </location>
</feature>